<keyword evidence="5 6" id="KW-0472">Membrane</keyword>
<dbReference type="RefSeq" id="WP_125395538.1">
    <property type="nucleotide sequence ID" value="NZ_RJPJ01000011.1"/>
</dbReference>
<feature type="transmembrane region" description="Helical" evidence="6">
    <location>
        <begin position="305"/>
        <end position="322"/>
    </location>
</feature>
<feature type="transmembrane region" description="Helical" evidence="6">
    <location>
        <begin position="12"/>
        <end position="35"/>
    </location>
</feature>
<comment type="subcellular location">
    <subcellularLocation>
        <location evidence="1">Cell membrane</location>
        <topology evidence="1">Multi-pass membrane protein</topology>
    </subcellularLocation>
</comment>
<name>A0A428FUU9_STROR</name>
<feature type="transmembrane region" description="Helical" evidence="6">
    <location>
        <begin position="393"/>
        <end position="411"/>
    </location>
</feature>
<evidence type="ECO:0000256" key="3">
    <source>
        <dbReference type="ARBA" id="ARBA00022692"/>
    </source>
</evidence>
<dbReference type="EMBL" id="RJPJ01000011">
    <property type="protein sequence ID" value="RSJ66414.1"/>
    <property type="molecule type" value="Genomic_DNA"/>
</dbReference>
<keyword evidence="4 6" id="KW-1133">Transmembrane helix</keyword>
<feature type="transmembrane region" description="Helical" evidence="6">
    <location>
        <begin position="365"/>
        <end position="387"/>
    </location>
</feature>
<protein>
    <submittedName>
        <fullName evidence="7">Major Facilitator Superfamily protein</fullName>
    </submittedName>
</protein>
<gene>
    <name evidence="7" type="ORF">D8802_08370</name>
</gene>
<dbReference type="PANTHER" id="PTHR23513:SF6">
    <property type="entry name" value="MAJOR FACILITATOR SUPERFAMILY ASSOCIATED DOMAIN-CONTAINING PROTEIN"/>
    <property type="match status" value="1"/>
</dbReference>
<reference evidence="7 8" key="1">
    <citation type="submission" date="2018-11" db="EMBL/GenBank/DDBJ databases">
        <title>Species Designations Belie Phenotypic and Genotypic Heterogeneity in Oral Streptococci.</title>
        <authorList>
            <person name="Velsko I."/>
        </authorList>
    </citation>
    <scope>NUCLEOTIDE SEQUENCE [LARGE SCALE GENOMIC DNA]</scope>
    <source>
        <strain evidence="7 8">BCC12</strain>
    </source>
</reference>
<feature type="transmembrane region" description="Helical" evidence="6">
    <location>
        <begin position="236"/>
        <end position="262"/>
    </location>
</feature>
<comment type="caution">
    <text evidence="7">The sequence shown here is derived from an EMBL/GenBank/DDBJ whole genome shotgun (WGS) entry which is preliminary data.</text>
</comment>
<evidence type="ECO:0000256" key="6">
    <source>
        <dbReference type="SAM" id="Phobius"/>
    </source>
</evidence>
<evidence type="ECO:0000256" key="5">
    <source>
        <dbReference type="ARBA" id="ARBA00023136"/>
    </source>
</evidence>
<sequence length="415" mass="45751">MKLLFRNPAYRILTLSRFFNAFGASIFNLVFIVYASTLPQASFSVAVANIVMILPTLFTVFVGIRADYTRDKIKWMTYSGLFQALLFFLAALVLGQASLFAFSSLCLINVISDVISDFAGGLRMPLIKEKVAENDLMEAYSFSQFITYISAIGGQAFGVWLLGLSVNNFSLVAGINACFFLVSAAILFLGRSKLNLSISSPDGEILKNEKLSIKEQFLTIYRNLRLVFLKSGQKNFGFMIFAVLLINALGGALGSIYNIFFLSHSLLNFSYTEALFIEQVCVLLAIIISSLTGNDYFGKQSLPRLMMWATLGVSLVGLANLFNQVVLGLLFLFLTLYVSGKVSPKISAMLMKNLAPDVLARTSNFLGLLFTLSVPLGTACFSLVAVWNMQLTWIFFVVLSLLAILLTSLNLKNDI</sequence>
<dbReference type="PANTHER" id="PTHR23513">
    <property type="entry name" value="INTEGRAL MEMBRANE EFFLUX PROTEIN-RELATED"/>
    <property type="match status" value="1"/>
</dbReference>
<dbReference type="AlphaFoldDB" id="A0A428FUU9"/>
<evidence type="ECO:0000256" key="2">
    <source>
        <dbReference type="ARBA" id="ARBA00022475"/>
    </source>
</evidence>
<organism evidence="7 8">
    <name type="scientific">Streptococcus oralis</name>
    <dbReference type="NCBI Taxonomy" id="1303"/>
    <lineage>
        <taxon>Bacteria</taxon>
        <taxon>Bacillati</taxon>
        <taxon>Bacillota</taxon>
        <taxon>Bacilli</taxon>
        <taxon>Lactobacillales</taxon>
        <taxon>Streptococcaceae</taxon>
        <taxon>Streptococcus</taxon>
    </lineage>
</organism>
<evidence type="ECO:0000313" key="7">
    <source>
        <dbReference type="EMBL" id="RSJ66414.1"/>
    </source>
</evidence>
<dbReference type="OrthoDB" id="2293709at2"/>
<dbReference type="GO" id="GO:0005886">
    <property type="term" value="C:plasma membrane"/>
    <property type="evidence" value="ECO:0007669"/>
    <property type="project" value="UniProtKB-SubCell"/>
</dbReference>
<feature type="transmembrane region" description="Helical" evidence="6">
    <location>
        <begin position="41"/>
        <end position="63"/>
    </location>
</feature>
<proteinExistence type="predicted"/>
<feature type="transmembrane region" description="Helical" evidence="6">
    <location>
        <begin position="274"/>
        <end position="293"/>
    </location>
</feature>
<dbReference type="SUPFAM" id="SSF103473">
    <property type="entry name" value="MFS general substrate transporter"/>
    <property type="match status" value="1"/>
</dbReference>
<evidence type="ECO:0000313" key="8">
    <source>
        <dbReference type="Proteomes" id="UP000280182"/>
    </source>
</evidence>
<evidence type="ECO:0000256" key="1">
    <source>
        <dbReference type="ARBA" id="ARBA00004651"/>
    </source>
</evidence>
<feature type="transmembrane region" description="Helical" evidence="6">
    <location>
        <begin position="145"/>
        <end position="163"/>
    </location>
</feature>
<feature type="transmembrane region" description="Helical" evidence="6">
    <location>
        <begin position="169"/>
        <end position="190"/>
    </location>
</feature>
<keyword evidence="2" id="KW-1003">Cell membrane</keyword>
<keyword evidence="3 6" id="KW-0812">Transmembrane</keyword>
<dbReference type="Gene3D" id="1.20.1250.20">
    <property type="entry name" value="MFS general substrate transporter like domains"/>
    <property type="match status" value="1"/>
</dbReference>
<feature type="transmembrane region" description="Helical" evidence="6">
    <location>
        <begin position="75"/>
        <end position="94"/>
    </location>
</feature>
<dbReference type="Proteomes" id="UP000280182">
    <property type="component" value="Unassembled WGS sequence"/>
</dbReference>
<dbReference type="InterPro" id="IPR036259">
    <property type="entry name" value="MFS_trans_sf"/>
</dbReference>
<evidence type="ECO:0000256" key="4">
    <source>
        <dbReference type="ARBA" id="ARBA00022989"/>
    </source>
</evidence>
<accession>A0A428FUU9</accession>